<dbReference type="Proteomes" id="UP000727993">
    <property type="component" value="Unassembled WGS sequence"/>
</dbReference>
<evidence type="ECO:0000256" key="1">
    <source>
        <dbReference type="ARBA" id="ARBA00004896"/>
    </source>
</evidence>
<dbReference type="PIRSF" id="PIRSF025648">
    <property type="entry name" value="DDH"/>
    <property type="match status" value="1"/>
</dbReference>
<keyword evidence="8 12" id="KW-0220">Diaminopimelate biosynthesis</keyword>
<evidence type="ECO:0000256" key="3">
    <source>
        <dbReference type="ARBA" id="ARBA00011738"/>
    </source>
</evidence>
<evidence type="ECO:0000256" key="10">
    <source>
        <dbReference type="ARBA" id="ARBA00023154"/>
    </source>
</evidence>
<dbReference type="SUPFAM" id="SSF55347">
    <property type="entry name" value="Glyceraldehyde-3-phosphate dehydrogenase-like, C-terminal domain"/>
    <property type="match status" value="1"/>
</dbReference>
<evidence type="ECO:0000259" key="14">
    <source>
        <dbReference type="Pfam" id="PF16654"/>
    </source>
</evidence>
<sequence>MSTKIRIAITGYGNLGRGAEAAITQSPDLELVAIVTRRDPATVRPADPVTPVYRLDDVADLRGTVDVMLCCGGSKEDLPVQGPLLASMFNIVDSYDTHAKIPDYFASVDAPARANGTTAVISTGWDPGLFSLNRLMGEAILPEGVTYTFWGRGLSQGHSDAVRRVPGVAAGVQYTIPSPEALERAGSGERPELTTREKHTRHCYVVLAEGADADTVEQAIITMPDYFVDYDTTVTFIDADTLAADHDAMPHGGFVIRSASTADGHNHTMQFSLELEHNPAFTASVLVAYARAAHRMNQAGAVGANTPFDVAPGLLSPRSPEDLRRDLL</sequence>
<comment type="caution">
    <text evidence="15">The sequence shown here is derived from an EMBL/GenBank/DDBJ whole genome shotgun (WGS) entry which is preliminary data.</text>
</comment>
<feature type="binding site" evidence="13">
    <location>
        <position position="278"/>
    </location>
    <ligand>
        <name>substrate</name>
    </ligand>
</feature>
<evidence type="ECO:0000313" key="16">
    <source>
        <dbReference type="Proteomes" id="UP000727993"/>
    </source>
</evidence>
<feature type="domain" description="Meso-diaminopimelate D-dehydrogenase C-terminal" evidence="14">
    <location>
        <begin position="124"/>
        <end position="276"/>
    </location>
</feature>
<dbReference type="CDD" id="cd02270">
    <property type="entry name" value="meso-DAPDH_N"/>
    <property type="match status" value="1"/>
</dbReference>
<dbReference type="GO" id="GO:0009089">
    <property type="term" value="P:lysine biosynthetic process via diaminopimelate"/>
    <property type="evidence" value="ECO:0007669"/>
    <property type="project" value="UniProtKB-UniRule"/>
</dbReference>
<feature type="binding site" evidence="13">
    <location>
        <begin position="12"/>
        <end position="15"/>
    </location>
    <ligand>
        <name>NADP(+)</name>
        <dbReference type="ChEBI" id="CHEBI:58349"/>
    </ligand>
</feature>
<protein>
    <recommendedName>
        <fullName evidence="5 12">Meso-diaminopimelate D-dehydrogenase</fullName>
        <shortName evidence="12">DAPDH</shortName>
        <shortName evidence="12">Meso-DAP dehydrogenase</shortName>
        <ecNumber evidence="4 12">1.4.1.16</ecNumber>
    </recommendedName>
</protein>
<evidence type="ECO:0000256" key="8">
    <source>
        <dbReference type="ARBA" id="ARBA00022915"/>
    </source>
</evidence>
<comment type="subunit">
    <text evidence="3 12">Homodimer.</text>
</comment>
<dbReference type="InterPro" id="IPR036291">
    <property type="entry name" value="NAD(P)-bd_dom_sf"/>
</dbReference>
<feature type="binding site" evidence="13">
    <location>
        <position position="251"/>
    </location>
    <ligand>
        <name>substrate</name>
    </ligand>
</feature>
<keyword evidence="7 12" id="KW-0521">NADP</keyword>
<dbReference type="InterPro" id="IPR010190">
    <property type="entry name" value="Diaminopimelate_DH_Ddh"/>
</dbReference>
<evidence type="ECO:0000256" key="5">
    <source>
        <dbReference type="ARBA" id="ARBA00021654"/>
    </source>
</evidence>
<dbReference type="EC" id="1.4.1.16" evidence="4 12"/>
<comment type="function">
    <text evidence="12">Catalyzes the reversible NADPH-dependent reductive amination of L-2-amino-6-oxopimelate, the acyclic form of L-tetrahydrodipicolinate, to generate the meso compound, D,L-2,6-diaminopimelate.</text>
</comment>
<accession>A0A936NBK5</accession>
<feature type="binding site" evidence="13">
    <location>
        <begin position="94"/>
        <end position="96"/>
    </location>
    <ligand>
        <name>NADP(+)</name>
        <dbReference type="ChEBI" id="CHEBI:58349"/>
    </ligand>
</feature>
<evidence type="ECO:0000256" key="6">
    <source>
        <dbReference type="ARBA" id="ARBA00022605"/>
    </source>
</evidence>
<evidence type="ECO:0000313" key="15">
    <source>
        <dbReference type="EMBL" id="MBK9295834.1"/>
    </source>
</evidence>
<evidence type="ECO:0000256" key="2">
    <source>
        <dbReference type="ARBA" id="ARBA00007442"/>
    </source>
</evidence>
<feature type="binding site" evidence="13">
    <location>
        <position position="150"/>
    </location>
    <ligand>
        <name>substrate</name>
    </ligand>
</feature>
<comment type="similarity">
    <text evidence="2 12">Belongs to the diaminopimelate dehydrogenase family.</text>
</comment>
<keyword evidence="10 12" id="KW-0457">Lysine biosynthesis</keyword>
<evidence type="ECO:0000256" key="13">
    <source>
        <dbReference type="PIRSR" id="PIRSR025648-1"/>
    </source>
</evidence>
<dbReference type="GO" id="GO:0019877">
    <property type="term" value="P:diaminopimelate biosynthetic process"/>
    <property type="evidence" value="ECO:0007669"/>
    <property type="project" value="UniProtKB-UniRule"/>
</dbReference>
<feature type="binding site" evidence="13">
    <location>
        <begin position="123"/>
        <end position="127"/>
    </location>
    <ligand>
        <name>NADP(+)</name>
        <dbReference type="ChEBI" id="CHEBI:58349"/>
    </ligand>
</feature>
<dbReference type="AlphaFoldDB" id="A0A936NBK5"/>
<feature type="binding site" evidence="13">
    <location>
        <begin position="71"/>
        <end position="74"/>
    </location>
    <ligand>
        <name>NADP(+)</name>
        <dbReference type="ChEBI" id="CHEBI:58349"/>
    </ligand>
</feature>
<dbReference type="SUPFAM" id="SSF51735">
    <property type="entry name" value="NAD(P)-binding Rossmann-fold domains"/>
    <property type="match status" value="1"/>
</dbReference>
<evidence type="ECO:0000256" key="12">
    <source>
        <dbReference type="PIRNR" id="PIRNR025648"/>
    </source>
</evidence>
<dbReference type="GO" id="GO:0000166">
    <property type="term" value="F:nucleotide binding"/>
    <property type="evidence" value="ECO:0007669"/>
    <property type="project" value="UniProtKB-KW"/>
</dbReference>
<keyword evidence="6 12" id="KW-0028">Amino-acid biosynthesis</keyword>
<dbReference type="Gene3D" id="3.40.50.720">
    <property type="entry name" value="NAD(P)-binding Rossmann-like Domain"/>
    <property type="match status" value="1"/>
</dbReference>
<keyword evidence="13" id="KW-0547">Nucleotide-binding</keyword>
<dbReference type="EMBL" id="JADJZA010000001">
    <property type="protein sequence ID" value="MBK9295834.1"/>
    <property type="molecule type" value="Genomic_DNA"/>
</dbReference>
<feature type="binding site" evidence="13">
    <location>
        <begin position="36"/>
        <end position="38"/>
    </location>
    <ligand>
        <name>NADP(+)</name>
        <dbReference type="ChEBI" id="CHEBI:58349"/>
    </ligand>
</feature>
<comment type="pathway">
    <text evidence="1 12">Amino-acid biosynthesis; L-lysine biosynthesis via DAP pathway; DL-2,6-diaminopimelate from (S)-tetrahydrodipicolinate: step 1/1.</text>
</comment>
<feature type="binding site" evidence="13">
    <location>
        <position position="201"/>
    </location>
    <ligand>
        <name>substrate</name>
    </ligand>
</feature>
<evidence type="ECO:0000256" key="4">
    <source>
        <dbReference type="ARBA" id="ARBA00012080"/>
    </source>
</evidence>
<evidence type="ECO:0000256" key="7">
    <source>
        <dbReference type="ARBA" id="ARBA00022857"/>
    </source>
</evidence>
<evidence type="ECO:0000256" key="9">
    <source>
        <dbReference type="ARBA" id="ARBA00023002"/>
    </source>
</evidence>
<organism evidence="15 16">
    <name type="scientific">Candidatus Neomicrothrix subdominans</name>
    <dbReference type="NCBI Taxonomy" id="2954438"/>
    <lineage>
        <taxon>Bacteria</taxon>
        <taxon>Bacillati</taxon>
        <taxon>Actinomycetota</taxon>
        <taxon>Acidimicrobiia</taxon>
        <taxon>Acidimicrobiales</taxon>
        <taxon>Microthrixaceae</taxon>
        <taxon>Candidatus Neomicrothrix</taxon>
    </lineage>
</organism>
<dbReference type="Gene3D" id="3.30.360.10">
    <property type="entry name" value="Dihydrodipicolinate Reductase, domain 2"/>
    <property type="match status" value="1"/>
</dbReference>
<dbReference type="GO" id="GO:0047850">
    <property type="term" value="F:diaminopimelate dehydrogenase activity"/>
    <property type="evidence" value="ECO:0007669"/>
    <property type="project" value="UniProtKB-UniRule"/>
</dbReference>
<dbReference type="Pfam" id="PF16654">
    <property type="entry name" value="DAPDH_C"/>
    <property type="match status" value="1"/>
</dbReference>
<keyword evidence="9 12" id="KW-0560">Oxidoreductase</keyword>
<proteinExistence type="inferred from homology"/>
<dbReference type="InterPro" id="IPR032094">
    <property type="entry name" value="Meso-DAP_DH_C"/>
</dbReference>
<evidence type="ECO:0000256" key="11">
    <source>
        <dbReference type="ARBA" id="ARBA00052023"/>
    </source>
</evidence>
<dbReference type="NCBIfam" id="TIGR01921">
    <property type="entry name" value="DAP-DH"/>
    <property type="match status" value="1"/>
</dbReference>
<comment type="catalytic activity">
    <reaction evidence="11 12">
        <text>meso-2,6-diaminopimelate + NADP(+) + H2O = (S)-2-amino-6-oxoheptanedioate + NH4(+) + NADPH + H(+)</text>
        <dbReference type="Rhea" id="RHEA:13561"/>
        <dbReference type="ChEBI" id="CHEBI:15377"/>
        <dbReference type="ChEBI" id="CHEBI:15378"/>
        <dbReference type="ChEBI" id="CHEBI:28938"/>
        <dbReference type="ChEBI" id="CHEBI:57783"/>
        <dbReference type="ChEBI" id="CHEBI:57791"/>
        <dbReference type="ChEBI" id="CHEBI:58349"/>
        <dbReference type="ChEBI" id="CHEBI:58556"/>
        <dbReference type="EC" id="1.4.1.16"/>
    </reaction>
</comment>
<reference evidence="15 16" key="1">
    <citation type="submission" date="2020-10" db="EMBL/GenBank/DDBJ databases">
        <title>Connecting structure to function with the recovery of over 1000 high-quality activated sludge metagenome-assembled genomes encoding full-length rRNA genes using long-read sequencing.</title>
        <authorList>
            <person name="Singleton C.M."/>
            <person name="Petriglieri F."/>
            <person name="Kristensen J.M."/>
            <person name="Kirkegaard R.H."/>
            <person name="Michaelsen T.Y."/>
            <person name="Andersen M.H."/>
            <person name="Karst S.M."/>
            <person name="Dueholm M.S."/>
            <person name="Nielsen P.H."/>
            <person name="Albertsen M."/>
        </authorList>
    </citation>
    <scope>NUCLEOTIDE SEQUENCE [LARGE SCALE GENOMIC DNA]</scope>
    <source>
        <strain evidence="15">Lyne_18-Q3-R50-59_MAXAC.006</strain>
    </source>
</reference>
<gene>
    <name evidence="15" type="ORF">IPN02_02955</name>
</gene>
<name>A0A936NBK5_9ACTN</name>
<feature type="binding site" evidence="13">
    <location>
        <position position="175"/>
    </location>
    <ligand>
        <name>substrate</name>
    </ligand>
</feature>